<keyword evidence="1" id="KW-0233">DNA recombination</keyword>
<dbReference type="GO" id="GO:0000723">
    <property type="term" value="P:telomere maintenance"/>
    <property type="evidence" value="ECO:0007669"/>
    <property type="project" value="InterPro"/>
</dbReference>
<comment type="cofactor">
    <cofactor evidence="1">
        <name>Mg(2+)</name>
        <dbReference type="ChEBI" id="CHEBI:18420"/>
    </cofactor>
</comment>
<dbReference type="Gene3D" id="3.40.50.300">
    <property type="entry name" value="P-loop containing nucleotide triphosphate hydrolases"/>
    <property type="match status" value="1"/>
</dbReference>
<evidence type="ECO:0000256" key="2">
    <source>
        <dbReference type="SAM" id="Phobius"/>
    </source>
</evidence>
<feature type="transmembrane region" description="Helical" evidence="2">
    <location>
        <begin position="213"/>
        <end position="231"/>
    </location>
</feature>
<evidence type="ECO:0000256" key="1">
    <source>
        <dbReference type="RuleBase" id="RU363044"/>
    </source>
</evidence>
<keyword evidence="2" id="KW-0472">Membrane</keyword>
<dbReference type="Pfam" id="PF05970">
    <property type="entry name" value="PIF1"/>
    <property type="match status" value="1"/>
</dbReference>
<comment type="catalytic activity">
    <reaction evidence="1">
        <text>ATP + H2O = ADP + phosphate + H(+)</text>
        <dbReference type="Rhea" id="RHEA:13065"/>
        <dbReference type="ChEBI" id="CHEBI:15377"/>
        <dbReference type="ChEBI" id="CHEBI:15378"/>
        <dbReference type="ChEBI" id="CHEBI:30616"/>
        <dbReference type="ChEBI" id="CHEBI:43474"/>
        <dbReference type="ChEBI" id="CHEBI:456216"/>
        <dbReference type="EC" id="5.6.2.3"/>
    </reaction>
</comment>
<keyword evidence="2" id="KW-1133">Transmembrane helix</keyword>
<reference evidence="4" key="1">
    <citation type="submission" date="2019-03" db="EMBL/GenBank/DDBJ databases">
        <authorList>
            <person name="Mank J."/>
            <person name="Almeida P."/>
        </authorList>
    </citation>
    <scope>NUCLEOTIDE SEQUENCE</scope>
    <source>
        <strain evidence="4">78183</strain>
    </source>
</reference>
<keyword evidence="1" id="KW-0067">ATP-binding</keyword>
<dbReference type="EMBL" id="CAADRP010002018">
    <property type="protein sequence ID" value="VFU59101.1"/>
    <property type="molecule type" value="Genomic_DNA"/>
</dbReference>
<feature type="transmembrane region" description="Helical" evidence="2">
    <location>
        <begin position="179"/>
        <end position="201"/>
    </location>
</feature>
<dbReference type="GO" id="GO:0006281">
    <property type="term" value="P:DNA repair"/>
    <property type="evidence" value="ECO:0007669"/>
    <property type="project" value="UniProtKB-KW"/>
</dbReference>
<feature type="transmembrane region" description="Helical" evidence="2">
    <location>
        <begin position="136"/>
        <end position="159"/>
    </location>
</feature>
<accession>A0A6N2MX53</accession>
<keyword evidence="1" id="KW-0347">Helicase</keyword>
<dbReference type="PANTHER" id="PTHR10492">
    <property type="match status" value="1"/>
</dbReference>
<dbReference type="AlphaFoldDB" id="A0A6N2MX53"/>
<name>A0A6N2MX53_SALVM</name>
<dbReference type="InterPro" id="IPR027417">
    <property type="entry name" value="P-loop_NTPase"/>
</dbReference>
<dbReference type="GO" id="GO:0016787">
    <property type="term" value="F:hydrolase activity"/>
    <property type="evidence" value="ECO:0007669"/>
    <property type="project" value="UniProtKB-KW"/>
</dbReference>
<keyword evidence="1" id="KW-0378">Hydrolase</keyword>
<protein>
    <recommendedName>
        <fullName evidence="1">ATP-dependent DNA helicase</fullName>
        <ecNumber evidence="1">5.6.2.3</ecNumber>
    </recommendedName>
</protein>
<proteinExistence type="inferred from homology"/>
<dbReference type="GO" id="GO:0043139">
    <property type="term" value="F:5'-3' DNA helicase activity"/>
    <property type="evidence" value="ECO:0007669"/>
    <property type="project" value="UniProtKB-EC"/>
</dbReference>
<dbReference type="PANTHER" id="PTHR10492:SF57">
    <property type="entry name" value="ATP-DEPENDENT DNA HELICASE"/>
    <property type="match status" value="1"/>
</dbReference>
<keyword evidence="2" id="KW-0812">Transmembrane</keyword>
<dbReference type="SUPFAM" id="SSF52540">
    <property type="entry name" value="P-loop containing nucleoside triphosphate hydrolases"/>
    <property type="match status" value="1"/>
</dbReference>
<gene>
    <name evidence="4" type="ORF">SVIM_LOCUS434095</name>
</gene>
<dbReference type="InterPro" id="IPR010285">
    <property type="entry name" value="DNA_helicase_pif1-like_DEAD"/>
</dbReference>
<organism evidence="4">
    <name type="scientific">Salix viminalis</name>
    <name type="common">Common osier</name>
    <name type="synonym">Basket willow</name>
    <dbReference type="NCBI Taxonomy" id="40686"/>
    <lineage>
        <taxon>Eukaryota</taxon>
        <taxon>Viridiplantae</taxon>
        <taxon>Streptophyta</taxon>
        <taxon>Embryophyta</taxon>
        <taxon>Tracheophyta</taxon>
        <taxon>Spermatophyta</taxon>
        <taxon>Magnoliopsida</taxon>
        <taxon>eudicotyledons</taxon>
        <taxon>Gunneridae</taxon>
        <taxon>Pentapetalae</taxon>
        <taxon>rosids</taxon>
        <taxon>fabids</taxon>
        <taxon>Malpighiales</taxon>
        <taxon>Salicaceae</taxon>
        <taxon>Saliceae</taxon>
        <taxon>Salix</taxon>
    </lineage>
</organism>
<dbReference type="EC" id="5.6.2.3" evidence="1"/>
<dbReference type="GO" id="GO:0006310">
    <property type="term" value="P:DNA recombination"/>
    <property type="evidence" value="ECO:0007669"/>
    <property type="project" value="UniProtKB-KW"/>
</dbReference>
<evidence type="ECO:0000259" key="3">
    <source>
        <dbReference type="Pfam" id="PF05970"/>
    </source>
</evidence>
<keyword evidence="1" id="KW-0227">DNA damage</keyword>
<comment type="similarity">
    <text evidence="1">Belongs to the helicase family.</text>
</comment>
<sequence>MHDDILHKLRTSFRMLNLILSDDQLKDYLLYELEHLFNASAATLQDHNLSMPVGKLLKEITNKLLREELNYDLIELKSQHSLDFTSLNHGQIVIYDSANAPLFDKKQALIFVHGHGGTGKTFLWHTIINRIRSKGLIVLVVASFGIASLLLPNGCTSHSRFNSHLLLMSHQHVPLRKTLIFPTFFQKSSLIPLIIQCVMFFRRVSTVAKISHLVEKQFYLLLIFFQILLFIPCGTKEQIINASLTSSTLWSKFTVLTLIENMHLFTNGLTSKEKADISEFSEWILSVGNDDISDLPSLSESDDLQLLNNYPNISDAHVV</sequence>
<keyword evidence="1" id="KW-0547">Nucleotide-binding</keyword>
<evidence type="ECO:0000313" key="4">
    <source>
        <dbReference type="EMBL" id="VFU59101.1"/>
    </source>
</evidence>
<feature type="domain" description="DNA helicase Pif1-like DEAD-box helicase" evidence="3">
    <location>
        <begin position="87"/>
        <end position="294"/>
    </location>
</feature>
<dbReference type="GO" id="GO:0005524">
    <property type="term" value="F:ATP binding"/>
    <property type="evidence" value="ECO:0007669"/>
    <property type="project" value="UniProtKB-KW"/>
</dbReference>
<keyword evidence="1" id="KW-0234">DNA repair</keyword>